<evidence type="ECO:0000313" key="2">
    <source>
        <dbReference type="EMBL" id="MBV7380572.1"/>
    </source>
</evidence>
<sequence>MMNLFHFLHLLSAVTWAGGTLFFGLVLMPAMARRPAAEAQALYEGIGRSSGLLMGISGVLVLVTGPLRAVFGGGLTQWSDLWTPYGLMVISAFVIAFVASGVDGASRGRMRRAFEDPATYPEVAGVAARRNAWVSGGAMVALILIMGALGLGMY</sequence>
<name>A0ABS6T5N4_9RHOB</name>
<evidence type="ECO:0000313" key="3">
    <source>
        <dbReference type="Proteomes" id="UP000756530"/>
    </source>
</evidence>
<dbReference type="Proteomes" id="UP000756530">
    <property type="component" value="Unassembled WGS sequence"/>
</dbReference>
<dbReference type="EMBL" id="JAHUZE010000004">
    <property type="protein sequence ID" value="MBV7380572.1"/>
    <property type="molecule type" value="Genomic_DNA"/>
</dbReference>
<gene>
    <name evidence="2" type="ORF">KJP28_16725</name>
</gene>
<feature type="transmembrane region" description="Helical" evidence="1">
    <location>
        <begin position="51"/>
        <end position="70"/>
    </location>
</feature>
<keyword evidence="1" id="KW-0812">Transmembrane</keyword>
<feature type="transmembrane region" description="Helical" evidence="1">
    <location>
        <begin position="132"/>
        <end position="153"/>
    </location>
</feature>
<keyword evidence="1" id="KW-1133">Transmembrane helix</keyword>
<evidence type="ECO:0008006" key="4">
    <source>
        <dbReference type="Google" id="ProtNLM"/>
    </source>
</evidence>
<comment type="caution">
    <text evidence="2">The sequence shown here is derived from an EMBL/GenBank/DDBJ whole genome shotgun (WGS) entry which is preliminary data.</text>
</comment>
<protein>
    <recommendedName>
        <fullName evidence="4">Copper resistance protein D</fullName>
    </recommendedName>
</protein>
<proteinExistence type="predicted"/>
<organism evidence="2 3">
    <name type="scientific">Maritimibacter dapengensis</name>
    <dbReference type="NCBI Taxonomy" id="2836868"/>
    <lineage>
        <taxon>Bacteria</taxon>
        <taxon>Pseudomonadati</taxon>
        <taxon>Pseudomonadota</taxon>
        <taxon>Alphaproteobacteria</taxon>
        <taxon>Rhodobacterales</taxon>
        <taxon>Roseobacteraceae</taxon>
        <taxon>Maritimibacter</taxon>
    </lineage>
</organism>
<keyword evidence="3" id="KW-1185">Reference proteome</keyword>
<feature type="transmembrane region" description="Helical" evidence="1">
    <location>
        <begin position="6"/>
        <end position="30"/>
    </location>
</feature>
<keyword evidence="1" id="KW-0472">Membrane</keyword>
<dbReference type="RefSeq" id="WP_218393772.1">
    <property type="nucleotide sequence ID" value="NZ_JAHUZE010000004.1"/>
</dbReference>
<accession>A0ABS6T5N4</accession>
<reference evidence="2 3" key="1">
    <citation type="submission" date="2021-05" db="EMBL/GenBank/DDBJ databases">
        <title>Culturable bacteria isolated from Daya Bay.</title>
        <authorList>
            <person name="Zheng W."/>
            <person name="Yu S."/>
            <person name="Huang Y."/>
        </authorList>
    </citation>
    <scope>NUCLEOTIDE SEQUENCE [LARGE SCALE GENOMIC DNA]</scope>
    <source>
        <strain evidence="2 3">DP4N28-5</strain>
    </source>
</reference>
<evidence type="ECO:0000256" key="1">
    <source>
        <dbReference type="SAM" id="Phobius"/>
    </source>
</evidence>
<feature type="transmembrane region" description="Helical" evidence="1">
    <location>
        <begin position="82"/>
        <end position="102"/>
    </location>
</feature>